<dbReference type="EMBL" id="OCSU01000002">
    <property type="protein sequence ID" value="SOE80576.1"/>
    <property type="molecule type" value="Genomic_DNA"/>
</dbReference>
<protein>
    <submittedName>
        <fullName evidence="5">Glycine zipper 2TM domain-containing protein</fullName>
    </submittedName>
</protein>
<dbReference type="Proteomes" id="UP000219522">
    <property type="component" value="Unassembled WGS sequence"/>
</dbReference>
<dbReference type="PANTHER" id="PTHR35603:SF2">
    <property type="entry name" value="OUTER MEMBRANE LIPOPROTEIN"/>
    <property type="match status" value="1"/>
</dbReference>
<evidence type="ECO:0000259" key="4">
    <source>
        <dbReference type="Pfam" id="PF05433"/>
    </source>
</evidence>
<dbReference type="GO" id="GO:0019867">
    <property type="term" value="C:outer membrane"/>
    <property type="evidence" value="ECO:0007669"/>
    <property type="project" value="InterPro"/>
</dbReference>
<dbReference type="InterPro" id="IPR051407">
    <property type="entry name" value="Bact_OM_lipoprot/Surf_antigen"/>
</dbReference>
<feature type="region of interest" description="Disordered" evidence="3">
    <location>
        <begin position="60"/>
        <end position="106"/>
    </location>
</feature>
<evidence type="ECO:0000256" key="3">
    <source>
        <dbReference type="SAM" id="MobiDB-lite"/>
    </source>
</evidence>
<evidence type="ECO:0000256" key="2">
    <source>
        <dbReference type="ARBA" id="ARBA00023136"/>
    </source>
</evidence>
<feature type="domain" description="Glycine zipper 2TM" evidence="4">
    <location>
        <begin position="141"/>
        <end position="182"/>
    </location>
</feature>
<comment type="subcellular location">
    <subcellularLocation>
        <location evidence="1">Membrane</location>
    </subcellularLocation>
</comment>
<evidence type="ECO:0000313" key="6">
    <source>
        <dbReference type="Proteomes" id="UP000219522"/>
    </source>
</evidence>
<evidence type="ECO:0000256" key="1">
    <source>
        <dbReference type="ARBA" id="ARBA00004370"/>
    </source>
</evidence>
<feature type="compositionally biased region" description="Low complexity" evidence="3">
    <location>
        <begin position="60"/>
        <end position="84"/>
    </location>
</feature>
<keyword evidence="6" id="KW-1185">Reference proteome</keyword>
<dbReference type="AlphaFoldDB" id="A0A7Z7N378"/>
<dbReference type="InterPro" id="IPR008816">
    <property type="entry name" value="Gly_zipper_2TM_dom"/>
</dbReference>
<dbReference type="PANTHER" id="PTHR35603">
    <property type="match status" value="1"/>
</dbReference>
<organism evidence="5 6">
    <name type="scientific">Caballeronia arationis</name>
    <dbReference type="NCBI Taxonomy" id="1777142"/>
    <lineage>
        <taxon>Bacteria</taxon>
        <taxon>Pseudomonadati</taxon>
        <taxon>Pseudomonadota</taxon>
        <taxon>Betaproteobacteria</taxon>
        <taxon>Burkholderiales</taxon>
        <taxon>Burkholderiaceae</taxon>
        <taxon>Caballeronia</taxon>
    </lineage>
</organism>
<reference evidence="5 6" key="1">
    <citation type="submission" date="2017-09" db="EMBL/GenBank/DDBJ databases">
        <authorList>
            <person name="Varghese N."/>
            <person name="Submissions S."/>
        </authorList>
    </citation>
    <scope>NUCLEOTIDE SEQUENCE [LARGE SCALE GENOMIC DNA]</scope>
    <source>
        <strain evidence="5 6">OK806</strain>
    </source>
</reference>
<gene>
    <name evidence="5" type="ORF">SAMN05446927_3804</name>
</gene>
<dbReference type="OrthoDB" id="5298735at2"/>
<accession>A0A7Z7N378</accession>
<name>A0A7Z7N378_9BURK</name>
<dbReference type="Pfam" id="PF05433">
    <property type="entry name" value="Rick_17kDa_Anti"/>
    <property type="match status" value="1"/>
</dbReference>
<keyword evidence="2" id="KW-0472">Membrane</keyword>
<proteinExistence type="predicted"/>
<evidence type="ECO:0000313" key="5">
    <source>
        <dbReference type="EMBL" id="SOE80576.1"/>
    </source>
</evidence>
<sequence>MSASPNVSVSTPSRIHPLVAAAAVAVILACGTGVAAMTGLLPASKAVSSTVTASPLVDSQASNASASRNEASQPAPRVAAVAQPAPRPHRQPANQQPGYVPGEASLAPTTSPAALAPAIDASAGQVVSVNAVQSAQPTTGLGAVGGAVVGGLAGTQIGNGRGRTAATLIGAIGGGLAGNSIEHAVHKSTTWQVQVRMADGSYRSFDYQADPGVQVGQRVRVSGGSLVAS</sequence>
<dbReference type="RefSeq" id="WP_062632623.1">
    <property type="nucleotide sequence ID" value="NZ_FCOG02000004.1"/>
</dbReference>
<comment type="caution">
    <text evidence="5">The sequence shown here is derived from an EMBL/GenBank/DDBJ whole genome shotgun (WGS) entry which is preliminary data.</text>
</comment>